<sequence>MEKTNYWNLLDTYGDTKDFKYLHGVEMEYFLLDENFQPVDNNEKLTELIDETYKIIKLKIDTDTKYCNKILNLEIGTEAKLKLRPNNKDKDKIKTIFIEIRQKKHGLSRSAPIDIIGKDTNLGTGNFITLELVTPPCANVKELKFWLKTILFSTQEACNKIGLKFLLLAGHPSIEKNYCGEHHHIGIKDTTRRIKIFNVLRLFIPYLTILSFSYFEKPKNKHLEIQEDEFKTKINNQFIRGVRLKNTAQIKPVAPFLGTTKHDFAESVNLDFSSCRMVDMYPFTDYNTLEVRIFDTQISIARTIASAVILQGICLLALDVDNTIVDFLNKILTKNLYGNLRLDCINKGLSSFQRARFYRVLQEDIKKACKFCLNSNKCDRKELKELKCNFVMNNELSHNLISLLLFPRRFIMHNKFYGETHNKITTKDSIKQILYLINPYLIKMNLNQTISLKVIERTLKAGFEPSMYWMIQYKKHESDLTGFYQKILNYQDKMREDKQNKWRTYYDPFLEIP</sequence>
<dbReference type="SUPFAM" id="SSF55931">
    <property type="entry name" value="Glutamine synthetase/guanido kinase"/>
    <property type="match status" value="1"/>
</dbReference>
<organism evidence="1">
    <name type="scientific">marine sediment metagenome</name>
    <dbReference type="NCBI Taxonomy" id="412755"/>
    <lineage>
        <taxon>unclassified sequences</taxon>
        <taxon>metagenomes</taxon>
        <taxon>ecological metagenomes</taxon>
    </lineage>
</organism>
<comment type="caution">
    <text evidence="1">The sequence shown here is derived from an EMBL/GenBank/DDBJ whole genome shotgun (WGS) entry which is preliminary data.</text>
</comment>
<dbReference type="Gene3D" id="3.30.590.20">
    <property type="match status" value="1"/>
</dbReference>
<protein>
    <submittedName>
        <fullName evidence="1">Uncharacterized protein</fullName>
    </submittedName>
</protein>
<dbReference type="EMBL" id="LAZR01001157">
    <property type="protein sequence ID" value="KKN49660.1"/>
    <property type="molecule type" value="Genomic_DNA"/>
</dbReference>
<dbReference type="AlphaFoldDB" id="A0A0F9QZ85"/>
<dbReference type="InterPro" id="IPR014746">
    <property type="entry name" value="Gln_synth/guanido_kin_cat_dom"/>
</dbReference>
<evidence type="ECO:0000313" key="1">
    <source>
        <dbReference type="EMBL" id="KKN49660.1"/>
    </source>
</evidence>
<gene>
    <name evidence="1" type="ORF">LCGC14_0640620</name>
</gene>
<proteinExistence type="predicted"/>
<dbReference type="GO" id="GO:0003824">
    <property type="term" value="F:catalytic activity"/>
    <property type="evidence" value="ECO:0007669"/>
    <property type="project" value="InterPro"/>
</dbReference>
<reference evidence="1" key="1">
    <citation type="journal article" date="2015" name="Nature">
        <title>Complex archaea that bridge the gap between prokaryotes and eukaryotes.</title>
        <authorList>
            <person name="Spang A."/>
            <person name="Saw J.H."/>
            <person name="Jorgensen S.L."/>
            <person name="Zaremba-Niedzwiedzka K."/>
            <person name="Martijn J."/>
            <person name="Lind A.E."/>
            <person name="van Eijk R."/>
            <person name="Schleper C."/>
            <person name="Guy L."/>
            <person name="Ettema T.J."/>
        </authorList>
    </citation>
    <scope>NUCLEOTIDE SEQUENCE</scope>
</reference>
<name>A0A0F9QZ85_9ZZZZ</name>
<accession>A0A0F9QZ85</accession>